<keyword evidence="4" id="KW-1185">Reference proteome</keyword>
<reference evidence="3" key="1">
    <citation type="submission" date="2015-01" db="EMBL/GenBank/DDBJ databases">
        <title>The Genome Sequence of Cladophialophora bantiana CBS 173.52.</title>
        <authorList>
            <consortium name="The Broad Institute Genomics Platform"/>
            <person name="Cuomo C."/>
            <person name="de Hoog S."/>
            <person name="Gorbushina A."/>
            <person name="Stielow B."/>
            <person name="Teixiera M."/>
            <person name="Abouelleil A."/>
            <person name="Chapman S.B."/>
            <person name="Priest M."/>
            <person name="Young S.K."/>
            <person name="Wortman J."/>
            <person name="Nusbaum C."/>
            <person name="Birren B."/>
        </authorList>
    </citation>
    <scope>NUCLEOTIDE SEQUENCE [LARGE SCALE GENOMIC DNA]</scope>
    <source>
        <strain evidence="3">CBS 173.52</strain>
    </source>
</reference>
<evidence type="ECO:0000313" key="3">
    <source>
        <dbReference type="EMBL" id="KIW93480.1"/>
    </source>
</evidence>
<dbReference type="VEuPathDB" id="FungiDB:Z519_06085"/>
<dbReference type="InterPro" id="IPR023631">
    <property type="entry name" value="Amidase_dom"/>
</dbReference>
<dbReference type="EMBL" id="KN846987">
    <property type="protein sequence ID" value="KIW93480.1"/>
    <property type="molecule type" value="Genomic_DNA"/>
</dbReference>
<proteinExistence type="predicted"/>
<dbReference type="HOGENOM" id="CLU_264090_0_0_1"/>
<name>A0A0D2HRM2_CLAB1</name>
<feature type="compositionally biased region" description="Basic and acidic residues" evidence="1">
    <location>
        <begin position="19"/>
        <end position="30"/>
    </location>
</feature>
<gene>
    <name evidence="3" type="ORF">Z519_06085</name>
</gene>
<dbReference type="PANTHER" id="PTHR42678">
    <property type="entry name" value="AMIDASE"/>
    <property type="match status" value="1"/>
</dbReference>
<organism evidence="3 4">
    <name type="scientific">Cladophialophora bantiana (strain ATCC 10958 / CBS 173.52 / CDC B-1940 / NIH 8579)</name>
    <name type="common">Xylohypha bantiana</name>
    <dbReference type="NCBI Taxonomy" id="1442370"/>
    <lineage>
        <taxon>Eukaryota</taxon>
        <taxon>Fungi</taxon>
        <taxon>Dikarya</taxon>
        <taxon>Ascomycota</taxon>
        <taxon>Pezizomycotina</taxon>
        <taxon>Eurotiomycetes</taxon>
        <taxon>Chaetothyriomycetidae</taxon>
        <taxon>Chaetothyriales</taxon>
        <taxon>Herpotrichiellaceae</taxon>
        <taxon>Cladophialophora</taxon>
    </lineage>
</organism>
<dbReference type="PANTHER" id="PTHR42678:SF37">
    <property type="entry name" value="AMIDASE C869.01-RELATED"/>
    <property type="match status" value="1"/>
</dbReference>
<dbReference type="InterPro" id="IPR021858">
    <property type="entry name" value="Fun_TF"/>
</dbReference>
<dbReference type="Pfam" id="PF01425">
    <property type="entry name" value="Amidase"/>
    <property type="match status" value="1"/>
</dbReference>
<dbReference type="RefSeq" id="XP_016620149.1">
    <property type="nucleotide sequence ID" value="XM_016763825.1"/>
</dbReference>
<dbReference type="Gene3D" id="3.90.1300.10">
    <property type="entry name" value="Amidase signature (AS) domain"/>
    <property type="match status" value="1"/>
</dbReference>
<dbReference type="AlphaFoldDB" id="A0A0D2HRM2"/>
<evidence type="ECO:0000259" key="2">
    <source>
        <dbReference type="Pfam" id="PF01425"/>
    </source>
</evidence>
<dbReference type="Proteomes" id="UP000053789">
    <property type="component" value="Unassembled WGS sequence"/>
</dbReference>
<dbReference type="GeneID" id="27699013"/>
<evidence type="ECO:0000313" key="4">
    <source>
        <dbReference type="Proteomes" id="UP000053789"/>
    </source>
</evidence>
<feature type="compositionally biased region" description="Polar residues" evidence="1">
    <location>
        <begin position="48"/>
        <end position="71"/>
    </location>
</feature>
<evidence type="ECO:0000256" key="1">
    <source>
        <dbReference type="SAM" id="MobiDB-lite"/>
    </source>
</evidence>
<feature type="compositionally biased region" description="Polar residues" evidence="1">
    <location>
        <begin position="139"/>
        <end position="154"/>
    </location>
</feature>
<protein>
    <recommendedName>
        <fullName evidence="2">Amidase domain-containing protein</fullName>
    </recommendedName>
</protein>
<dbReference type="InterPro" id="IPR036928">
    <property type="entry name" value="AS_sf"/>
</dbReference>
<dbReference type="OrthoDB" id="566138at2759"/>
<accession>A0A0D2HRM2</accession>
<sequence length="1269" mass="141484">MDERKAPSHAAHGALHNPGKGDRSSDRDNGSEGGESSNKYRRIDQEGARTSTASEQSNRFLFVDSSSTGQRPRSDQRAINAHIQQTAHRNRKQAAQRLRTTGTANIGRYRREPQLQPRPIEPQPTTPVTLGRRGPLQPQPFTSHESALTPQSPLTPREETVSPEPPAPARSESPPEFDREQVDRLRHYSSVRGAEVRNAITTQQHERNASTEVTRRANLEDEKTSVRSMLTQILQRLDAGHAGRLIQPSPNSSLDNTLLDPFNISSVHITPSMNAVLRHFSDVMIPSVFPTRHQAEIQTRWAFQNAAQDPLVLYSLLAVASAERSSRLGQLRNGSIETTFTEADLENRIVPDFVSYKVNAVRIANETMKSMEKAAQASTIFAMMCLLSIEVITGNQKEIFAHVSGLQKLIAWRGGYHGIPPHATELILSTSYMCAALTRSLPAAPPTSALPSLPASLVEEIRQNVSEDMKKMGMGILTADIDTIMDWRISQAFRDMKDVVQYREYYHEKQLLPAPEENDYINAKSYHFRYAALSAPFEPREPASDKEEACRLALLIFWFSIFQISRPDSALNRTLTSQLKSALQASDLKGLWGPHYQLLAWVLLLGAYISAGQRERPWFVLNLARVSRVLRLQNWDEVRQLLLQFFYLDRIYAEGHWRGVKLQTVLMALFRVDEQNDSCLDGDGFVVISKPAESSQNGMPEIFRLPRCNGLDLYEVSVDELQHLYSTGALSSVDYVKFCLDRVQKINPYLECVIETNPDALDHAQALDEERKQGSVRGPLHGIPVLVKDNMATADKMQTTAGSWALLGCIVPKDAHIVHLLRRAGAIILGKTNLDEWAGMRGSIYSMGYSARGGQCRNPYMLTRSPNGSSSGSAVSVSANIVPLAFGTETDCSVISPGMVSGVAAIKPTVGLTSRGGVIPISETQDSVGHYGRCVADVARALDIIAGPDPDDKFSTQPGRRQPNSYYECLVDRHALKGAKFGLPSKCFWDAAPYPQRLVAEKVLDLIKQAGAEIILVDMPCAEERLGKHGIWDWERYGESNPKISEITVSKVQTYYLMNQYLSKLKNTPIKTLEDIVRFNDENRGSEGGQAADLPAFPDGQRLFRKCVETKGIKDETYYAALTHIQSQCRENGIDAALKCPLSSRRPQSPHHEEELLDALLFCDVKAGGIQIAAQAGYPVMTIPIGLDPDGMPVPLTLQHTAWQEDKLIKWASAIEDLLSHYDEEHSIPPSDRWRMLGRVPPTFMDHLRKNIPTDMDYHWPGRHRDHAV</sequence>
<dbReference type="SUPFAM" id="SSF75304">
    <property type="entry name" value="Amidase signature (AS) enzymes"/>
    <property type="match status" value="1"/>
</dbReference>
<feature type="domain" description="Amidase" evidence="2">
    <location>
        <begin position="735"/>
        <end position="1208"/>
    </location>
</feature>
<feature type="region of interest" description="Disordered" evidence="1">
    <location>
        <begin position="1"/>
        <end position="182"/>
    </location>
</feature>
<dbReference type="Pfam" id="PF11951">
    <property type="entry name" value="Fungal_trans_2"/>
    <property type="match status" value="1"/>
</dbReference>